<keyword evidence="3" id="KW-1185">Reference proteome</keyword>
<accession>A0ABV1ZQY3</accession>
<gene>
    <name evidence="2" type="ORF">ABUK86_07040</name>
</gene>
<evidence type="ECO:0000313" key="2">
    <source>
        <dbReference type="EMBL" id="MES0833522.1"/>
    </source>
</evidence>
<protein>
    <submittedName>
        <fullName evidence="2">DUF1801 domain-containing protein</fullName>
    </submittedName>
</protein>
<evidence type="ECO:0000256" key="1">
    <source>
        <dbReference type="SAM" id="MobiDB-lite"/>
    </source>
</evidence>
<feature type="region of interest" description="Disordered" evidence="1">
    <location>
        <begin position="113"/>
        <end position="134"/>
    </location>
</feature>
<comment type="caution">
    <text evidence="2">The sequence shown here is derived from an EMBL/GenBank/DDBJ whole genome shotgun (WGS) entry which is preliminary data.</text>
</comment>
<feature type="region of interest" description="Disordered" evidence="1">
    <location>
        <begin position="74"/>
        <end position="100"/>
    </location>
</feature>
<dbReference type="RefSeq" id="WP_352982934.1">
    <property type="nucleotide sequence ID" value="NZ_JBEQNA010000002.1"/>
</dbReference>
<sequence>MAAHTTVADHTAALPGGLRAAARALVAVVEEARPGTGALWHGHPAWSLGAEPGLSPVCYVRGCSSYVTLGLWRGKGPAAPSGRPEPGARGTAQVRLRSPEDVDAALFADRLSRARALEGSGPSPGPALRERRGR</sequence>
<proteinExistence type="predicted"/>
<dbReference type="EMBL" id="JBEQNB010000003">
    <property type="protein sequence ID" value="MES0833522.1"/>
    <property type="molecule type" value="Genomic_DNA"/>
</dbReference>
<reference evidence="2 3" key="1">
    <citation type="submission" date="2024-06" db="EMBL/GenBank/DDBJ databases">
        <authorList>
            <person name="Bataeva Y.V."/>
            <person name="Grigorian L.N."/>
            <person name="Solomentsev V.I."/>
        </authorList>
    </citation>
    <scope>NUCLEOTIDE SEQUENCE [LARGE SCALE GENOMIC DNA]</scope>
    <source>
        <strain evidence="3">SCPM-O-B-12605 (RCAM04882)</strain>
    </source>
</reference>
<dbReference type="SUPFAM" id="SSF159888">
    <property type="entry name" value="YdhG-like"/>
    <property type="match status" value="1"/>
</dbReference>
<dbReference type="Proteomes" id="UP001432401">
    <property type="component" value="Unassembled WGS sequence"/>
</dbReference>
<organism evidence="2 3">
    <name type="scientific">Nocardiopsis tropica</name>
    <dbReference type="NCBI Taxonomy" id="109330"/>
    <lineage>
        <taxon>Bacteria</taxon>
        <taxon>Bacillati</taxon>
        <taxon>Actinomycetota</taxon>
        <taxon>Actinomycetes</taxon>
        <taxon>Streptosporangiales</taxon>
        <taxon>Nocardiopsidaceae</taxon>
        <taxon>Nocardiopsis</taxon>
    </lineage>
</organism>
<name>A0ABV1ZQY3_9ACTN</name>
<evidence type="ECO:0000313" key="3">
    <source>
        <dbReference type="Proteomes" id="UP001432401"/>
    </source>
</evidence>